<reference evidence="1 2" key="1">
    <citation type="journal article" date="2017" name="Curr. Biol.">
        <title>Genome architecture and evolution of a unichromosomal asexual nematode.</title>
        <authorList>
            <person name="Fradin H."/>
            <person name="Zegar C."/>
            <person name="Gutwein M."/>
            <person name="Lucas J."/>
            <person name="Kovtun M."/>
            <person name="Corcoran D."/>
            <person name="Baugh L.R."/>
            <person name="Kiontke K."/>
            <person name="Gunsalus K."/>
            <person name="Fitch D.H."/>
            <person name="Piano F."/>
        </authorList>
    </citation>
    <scope>NUCLEOTIDE SEQUENCE [LARGE SCALE GENOMIC DNA]</scope>
    <source>
        <strain evidence="1">PF1309</strain>
    </source>
</reference>
<keyword evidence="2" id="KW-1185">Reference proteome</keyword>
<evidence type="ECO:0000313" key="1">
    <source>
        <dbReference type="EMBL" id="PAV72142.1"/>
    </source>
</evidence>
<gene>
    <name evidence="1" type="ORF">WR25_24285</name>
</gene>
<dbReference type="Proteomes" id="UP000218231">
    <property type="component" value="Unassembled WGS sequence"/>
</dbReference>
<sequence>MATSALPVLLGELEVHSEGVVTHYQLPFGLLPEEQINAALPQQLALSRQSHLLMIAQGYLSNQGDAWDWTQNTLERAIRDQMEPASTEQEAHTDALAELTAMPSTCSPNTVTPSTVTARLWSTTCSNSAKGCNSMSTISRAKPRAGC</sequence>
<evidence type="ECO:0000313" key="2">
    <source>
        <dbReference type="Proteomes" id="UP000218231"/>
    </source>
</evidence>
<name>A0A2A2KE57_9BILA</name>
<comment type="caution">
    <text evidence="1">The sequence shown here is derived from an EMBL/GenBank/DDBJ whole genome shotgun (WGS) entry which is preliminary data.</text>
</comment>
<accession>A0A2A2KE57</accession>
<dbReference type="AlphaFoldDB" id="A0A2A2KE57"/>
<protein>
    <submittedName>
        <fullName evidence="1">Uncharacterized protein</fullName>
    </submittedName>
</protein>
<dbReference type="EMBL" id="LIAE01008843">
    <property type="protein sequence ID" value="PAV72142.1"/>
    <property type="molecule type" value="Genomic_DNA"/>
</dbReference>
<proteinExistence type="predicted"/>
<organism evidence="1 2">
    <name type="scientific">Diploscapter pachys</name>
    <dbReference type="NCBI Taxonomy" id="2018661"/>
    <lineage>
        <taxon>Eukaryota</taxon>
        <taxon>Metazoa</taxon>
        <taxon>Ecdysozoa</taxon>
        <taxon>Nematoda</taxon>
        <taxon>Chromadorea</taxon>
        <taxon>Rhabditida</taxon>
        <taxon>Rhabditina</taxon>
        <taxon>Rhabditomorpha</taxon>
        <taxon>Rhabditoidea</taxon>
        <taxon>Rhabditidae</taxon>
        <taxon>Diploscapter</taxon>
    </lineage>
</organism>